<accession>A0A840L8C2</accession>
<protein>
    <submittedName>
        <fullName evidence="1">Uncharacterized protein</fullName>
    </submittedName>
</protein>
<comment type="caution">
    <text evidence="1">The sequence shown here is derived from an EMBL/GenBank/DDBJ whole genome shotgun (WGS) entry which is preliminary data.</text>
</comment>
<dbReference type="AlphaFoldDB" id="A0A840L8C2"/>
<dbReference type="RefSeq" id="WP_184296809.1">
    <property type="nucleotide sequence ID" value="NZ_JACHLP010000002.1"/>
</dbReference>
<organism evidence="1 2">
    <name type="scientific">Roseateles oligotrophus</name>
    <dbReference type="NCBI Taxonomy" id="1769250"/>
    <lineage>
        <taxon>Bacteria</taxon>
        <taxon>Pseudomonadati</taxon>
        <taxon>Pseudomonadota</taxon>
        <taxon>Betaproteobacteria</taxon>
        <taxon>Burkholderiales</taxon>
        <taxon>Sphaerotilaceae</taxon>
        <taxon>Roseateles</taxon>
    </lineage>
</organism>
<sequence>MKPSPLRRRLTQRAAKPEHANAHALIAAIDAGGIPLHPAKVNQIARELGLEVSRKAPVEDTLARIRARLAA</sequence>
<name>A0A840L8C2_9BURK</name>
<proteinExistence type="predicted"/>
<dbReference type="EMBL" id="JACHLP010000002">
    <property type="protein sequence ID" value="MBB4842468.1"/>
    <property type="molecule type" value="Genomic_DNA"/>
</dbReference>
<gene>
    <name evidence="1" type="ORF">HNP55_000983</name>
</gene>
<dbReference type="Proteomes" id="UP000562027">
    <property type="component" value="Unassembled WGS sequence"/>
</dbReference>
<reference evidence="1 2" key="1">
    <citation type="submission" date="2020-08" db="EMBL/GenBank/DDBJ databases">
        <title>Functional genomics of gut bacteria from endangered species of beetles.</title>
        <authorList>
            <person name="Carlos-Shanley C."/>
        </authorList>
    </citation>
    <scope>NUCLEOTIDE SEQUENCE [LARGE SCALE GENOMIC DNA]</scope>
    <source>
        <strain evidence="1 2">S00239</strain>
    </source>
</reference>
<evidence type="ECO:0000313" key="2">
    <source>
        <dbReference type="Proteomes" id="UP000562027"/>
    </source>
</evidence>
<keyword evidence="2" id="KW-1185">Reference proteome</keyword>
<evidence type="ECO:0000313" key="1">
    <source>
        <dbReference type="EMBL" id="MBB4842468.1"/>
    </source>
</evidence>